<feature type="domain" description="FAD-binding PCMH-type" evidence="2">
    <location>
        <begin position="9"/>
        <end position="173"/>
    </location>
</feature>
<dbReference type="InterPro" id="IPR006094">
    <property type="entry name" value="Oxid_FAD_bind_N"/>
</dbReference>
<dbReference type="Gene3D" id="3.30.465.10">
    <property type="match status" value="1"/>
</dbReference>
<dbReference type="PANTHER" id="PTHR43762:SF1">
    <property type="entry name" value="D-ARABINONO-1,4-LACTONE OXIDASE"/>
    <property type="match status" value="1"/>
</dbReference>
<reference evidence="4" key="1">
    <citation type="submission" date="2016-10" db="EMBL/GenBank/DDBJ databases">
        <authorList>
            <person name="Varghese N."/>
            <person name="Submissions S."/>
        </authorList>
    </citation>
    <scope>NUCLEOTIDE SEQUENCE [LARGE SCALE GENOMIC DNA]</scope>
    <source>
        <strain evidence="4">CGMCC 4.3516</strain>
    </source>
</reference>
<keyword evidence="4" id="KW-1185">Reference proteome</keyword>
<accession>A0A1G6QX57</accession>
<evidence type="ECO:0000313" key="3">
    <source>
        <dbReference type="EMBL" id="SDC96574.1"/>
    </source>
</evidence>
<dbReference type="PIRSF" id="PIRSF000136">
    <property type="entry name" value="LGO_GLO"/>
    <property type="match status" value="1"/>
</dbReference>
<dbReference type="GO" id="GO:0071949">
    <property type="term" value="F:FAD binding"/>
    <property type="evidence" value="ECO:0007669"/>
    <property type="project" value="InterPro"/>
</dbReference>
<dbReference type="SUPFAM" id="SSF56176">
    <property type="entry name" value="FAD-binding/transporter-associated domain-like"/>
    <property type="match status" value="1"/>
</dbReference>
<dbReference type="Gene3D" id="3.30.70.2520">
    <property type="match status" value="1"/>
</dbReference>
<dbReference type="PANTHER" id="PTHR43762">
    <property type="entry name" value="L-GULONOLACTONE OXIDASE"/>
    <property type="match status" value="1"/>
</dbReference>
<dbReference type="Gene3D" id="3.30.43.10">
    <property type="entry name" value="Uridine Diphospho-n-acetylenolpyruvylglucosamine Reductase, domain 2"/>
    <property type="match status" value="1"/>
</dbReference>
<evidence type="ECO:0000256" key="1">
    <source>
        <dbReference type="ARBA" id="ARBA00023002"/>
    </source>
</evidence>
<dbReference type="InterPro" id="IPR016169">
    <property type="entry name" value="FAD-bd_PCMH_sub2"/>
</dbReference>
<dbReference type="Pfam" id="PF04030">
    <property type="entry name" value="ALO"/>
    <property type="match status" value="1"/>
</dbReference>
<dbReference type="GO" id="GO:0016020">
    <property type="term" value="C:membrane"/>
    <property type="evidence" value="ECO:0007669"/>
    <property type="project" value="InterPro"/>
</dbReference>
<dbReference type="OrthoDB" id="9800184at2"/>
<name>A0A1G6QX57_9ACTN</name>
<dbReference type="InterPro" id="IPR010031">
    <property type="entry name" value="FAD_lactone_oxidase-like"/>
</dbReference>
<dbReference type="AlphaFoldDB" id="A0A1G6QX57"/>
<sequence length="417" mass="44637">MTTNWAGNVDFSATRIARPASVAELQETVAANDRVRAFGTTHSFNDIADTTGVMVTVADLPSEVDVHPDRRTATVPAGVPFARVAAALQAQGLALSNLGSLPHISVAGAVATGTHGSGDRNPILSAQVSAVEYVRADGELATVRRGEDAFNGSVVALGALGIATRLELDVRETFDLRQDLFLDADWEPVLADFDAITSGTYSTSLFIQGWASAAIDQVLWKSTVDSGEPALPAGVRARRSLARAVSPVAAASDDTVTLQAGVPGPWLERLPHFRHDAAPSNAGDELQSEYFIDRSLAPRVLEALRREADRIDPALLVSEIRTMAADDLWLSGAYRRDTVGVHFTWKPDTTAVEGALAAVERVLADADARPHWGKLVGPAFADRLPRFPRGRAFRELAEYADPKGKFRNAFLDRVLGA</sequence>
<dbReference type="RefSeq" id="WP_091027241.1">
    <property type="nucleotide sequence ID" value="NZ_FNAD01000001.1"/>
</dbReference>
<dbReference type="Pfam" id="PF01565">
    <property type="entry name" value="FAD_binding_4"/>
    <property type="match status" value="1"/>
</dbReference>
<dbReference type="InterPro" id="IPR016167">
    <property type="entry name" value="FAD-bd_PCMH_sub1"/>
</dbReference>
<dbReference type="Gene3D" id="3.30.70.2530">
    <property type="match status" value="1"/>
</dbReference>
<protein>
    <submittedName>
        <fullName evidence="3">Xylitol oxidase</fullName>
    </submittedName>
</protein>
<keyword evidence="1" id="KW-0560">Oxidoreductase</keyword>
<organism evidence="3 4">
    <name type="scientific">Glycomyces harbinensis</name>
    <dbReference type="NCBI Taxonomy" id="58114"/>
    <lineage>
        <taxon>Bacteria</taxon>
        <taxon>Bacillati</taxon>
        <taxon>Actinomycetota</taxon>
        <taxon>Actinomycetes</taxon>
        <taxon>Glycomycetales</taxon>
        <taxon>Glycomycetaceae</taxon>
        <taxon>Glycomyces</taxon>
    </lineage>
</organism>
<dbReference type="InterPro" id="IPR007173">
    <property type="entry name" value="ALO_C"/>
</dbReference>
<dbReference type="GO" id="GO:0003885">
    <property type="term" value="F:D-arabinono-1,4-lactone oxidase activity"/>
    <property type="evidence" value="ECO:0007669"/>
    <property type="project" value="InterPro"/>
</dbReference>
<gene>
    <name evidence="3" type="ORF">SAMN05216270_101151</name>
</gene>
<evidence type="ECO:0000259" key="2">
    <source>
        <dbReference type="PROSITE" id="PS51387"/>
    </source>
</evidence>
<dbReference type="InterPro" id="IPR016166">
    <property type="entry name" value="FAD-bd_PCMH"/>
</dbReference>
<dbReference type="EMBL" id="FNAD01000001">
    <property type="protein sequence ID" value="SDC96574.1"/>
    <property type="molecule type" value="Genomic_DNA"/>
</dbReference>
<dbReference type="STRING" id="58114.SAMN05216270_101151"/>
<dbReference type="InterPro" id="IPR016171">
    <property type="entry name" value="Vanillyl_alc_oxidase_C-sub2"/>
</dbReference>
<dbReference type="InterPro" id="IPR036318">
    <property type="entry name" value="FAD-bd_PCMH-like_sf"/>
</dbReference>
<dbReference type="Proteomes" id="UP000198949">
    <property type="component" value="Unassembled WGS sequence"/>
</dbReference>
<evidence type="ECO:0000313" key="4">
    <source>
        <dbReference type="Proteomes" id="UP000198949"/>
    </source>
</evidence>
<dbReference type="Gene3D" id="1.10.45.10">
    <property type="entry name" value="Vanillyl-alcohol Oxidase, Chain A, domain 4"/>
    <property type="match status" value="1"/>
</dbReference>
<dbReference type="GO" id="GO:0080049">
    <property type="term" value="F:L-gulono-1,4-lactone dehydrogenase activity"/>
    <property type="evidence" value="ECO:0007669"/>
    <property type="project" value="TreeGrafter"/>
</dbReference>
<dbReference type="PROSITE" id="PS51387">
    <property type="entry name" value="FAD_PCMH"/>
    <property type="match status" value="1"/>
</dbReference>
<proteinExistence type="predicted"/>